<keyword evidence="3" id="KW-1185">Reference proteome</keyword>
<evidence type="ECO:0000259" key="1">
    <source>
        <dbReference type="Pfam" id="PF12728"/>
    </source>
</evidence>
<feature type="domain" description="Helix-turn-helix" evidence="1">
    <location>
        <begin position="4"/>
        <end position="58"/>
    </location>
</feature>
<organism evidence="2 3">
    <name type="scientific">Kribbella deserti</name>
    <dbReference type="NCBI Taxonomy" id="1926257"/>
    <lineage>
        <taxon>Bacteria</taxon>
        <taxon>Bacillati</taxon>
        <taxon>Actinomycetota</taxon>
        <taxon>Actinomycetes</taxon>
        <taxon>Propionibacteriales</taxon>
        <taxon>Kribbellaceae</taxon>
        <taxon>Kribbella</taxon>
    </lineage>
</organism>
<evidence type="ECO:0000313" key="2">
    <source>
        <dbReference type="EMBL" id="MFC0626116.1"/>
    </source>
</evidence>
<gene>
    <name evidence="2" type="ORF">ACFFGN_18710</name>
</gene>
<evidence type="ECO:0000313" key="3">
    <source>
        <dbReference type="Proteomes" id="UP001589890"/>
    </source>
</evidence>
<dbReference type="InterPro" id="IPR010093">
    <property type="entry name" value="SinI_DNA-bd"/>
</dbReference>
<dbReference type="Pfam" id="PF12728">
    <property type="entry name" value="HTH_17"/>
    <property type="match status" value="1"/>
</dbReference>
<dbReference type="RefSeq" id="WP_380049240.1">
    <property type="nucleotide sequence ID" value="NZ_JBHLTC010000022.1"/>
</dbReference>
<dbReference type="InterPro" id="IPR041657">
    <property type="entry name" value="HTH_17"/>
</dbReference>
<name>A0ABV6QN97_9ACTN</name>
<dbReference type="Proteomes" id="UP001589890">
    <property type="component" value="Unassembled WGS sequence"/>
</dbReference>
<dbReference type="EMBL" id="JBHLTC010000022">
    <property type="protein sequence ID" value="MFC0626116.1"/>
    <property type="molecule type" value="Genomic_DNA"/>
</dbReference>
<accession>A0ABV6QN97</accession>
<sequence length="61" mass="7061">MITLLTVEDVAAHLQLTPTHVRRLIRRRELPAINVGAERRPTYRVEPSALQEFLDSRRRAA</sequence>
<comment type="caution">
    <text evidence="2">The sequence shown here is derived from an EMBL/GenBank/DDBJ whole genome shotgun (WGS) entry which is preliminary data.</text>
</comment>
<reference evidence="2 3" key="1">
    <citation type="submission" date="2024-09" db="EMBL/GenBank/DDBJ databases">
        <authorList>
            <person name="Sun Q."/>
            <person name="Mori K."/>
        </authorList>
    </citation>
    <scope>NUCLEOTIDE SEQUENCE [LARGE SCALE GENOMIC DNA]</scope>
    <source>
        <strain evidence="2 3">CGMCC 1.15906</strain>
    </source>
</reference>
<protein>
    <submittedName>
        <fullName evidence="2">Helix-turn-helix domain-containing protein</fullName>
    </submittedName>
</protein>
<dbReference type="NCBIfam" id="TIGR01764">
    <property type="entry name" value="excise"/>
    <property type="match status" value="1"/>
</dbReference>
<proteinExistence type="predicted"/>